<feature type="domain" description="MOFRL-associated" evidence="2">
    <location>
        <begin position="24"/>
        <end position="268"/>
    </location>
</feature>
<dbReference type="InterPro" id="IPR038614">
    <property type="entry name" value="GK_N_sf"/>
</dbReference>
<gene>
    <name evidence="3" type="ORF">MM50RIKEN_19140</name>
</gene>
<evidence type="ECO:0000259" key="2">
    <source>
        <dbReference type="Pfam" id="PF13660"/>
    </source>
</evidence>
<proteinExistence type="predicted"/>
<dbReference type="RefSeq" id="WP_213540738.1">
    <property type="nucleotide sequence ID" value="NZ_AP023418.1"/>
</dbReference>
<evidence type="ECO:0000259" key="1">
    <source>
        <dbReference type="Pfam" id="PF05161"/>
    </source>
</evidence>
<sequence length="466" mass="51069">MSDHKIKNKESLLSHGDAGAKAQVLELTERVLQRLDARKRLHEMMHREGSELVIGSRRHDLSRYRHVYAFSSGKAGNHMARAFEDLLGEYLTLGVTIIKLRDEEDVYRKTEVYVGGHPLPNEEGIRGCQRMIDIAEQMGPDDLLLLGLTGGCSALMGYPVEGTTLEDLQEATDVMLKAGMWVMDINDIRGHLSRMSRGRLGQHIHGAKILCFEIWDAVGLDDITDYTEPVPIMGTPVGYDTVTFQDIGAILRKYHIEDKLPRNVARYLLDYDPAQETPQTMTNDVDYYIVNTLPDSCQAALEAAEEMGIPAHVLTTYAEGESRDYGTFMASLAHEVVKNERPFRAPCFLFSAGETTTAIPDSSLIRGHGGPSQEMTAAFAVAAEGLKNVCLLSMDSEGTDGTTPVAGGLTDGTTGTAAAERGIDLRKALREHAAYEALEPLGDTVLTGNTGTNLCDFNVLYIGTQE</sequence>
<accession>A0A810Q9F0</accession>
<dbReference type="Pfam" id="PF13660">
    <property type="entry name" value="DUF4147"/>
    <property type="match status" value="1"/>
</dbReference>
<dbReference type="InterPro" id="IPR025286">
    <property type="entry name" value="MOFRL_assoc_dom"/>
</dbReference>
<evidence type="ECO:0000313" key="4">
    <source>
        <dbReference type="Proteomes" id="UP000681035"/>
    </source>
</evidence>
<dbReference type="GO" id="GO:0008887">
    <property type="term" value="F:glycerate kinase activity"/>
    <property type="evidence" value="ECO:0007669"/>
    <property type="project" value="InterPro"/>
</dbReference>
<dbReference type="KEGG" id="vcop:MM50RIKEN_19140"/>
<dbReference type="InterPro" id="IPR007835">
    <property type="entry name" value="MOFRL"/>
</dbReference>
<name>A0A810Q9F0_9FIRM</name>
<dbReference type="InterPro" id="IPR039760">
    <property type="entry name" value="MOFRL_protein"/>
</dbReference>
<dbReference type="PANTHER" id="PTHR12227:SF0">
    <property type="entry name" value="GLYCERATE KINASE"/>
    <property type="match status" value="1"/>
</dbReference>
<dbReference type="EMBL" id="AP023418">
    <property type="protein sequence ID" value="BCK82151.1"/>
    <property type="molecule type" value="Genomic_DNA"/>
</dbReference>
<feature type="domain" description="MOFRL" evidence="1">
    <location>
        <begin position="348"/>
        <end position="456"/>
    </location>
</feature>
<dbReference type="Gene3D" id="3.40.50.10180">
    <property type="entry name" value="Glycerate kinase, MOFRL-like N-terminal domain"/>
    <property type="match status" value="1"/>
</dbReference>
<organism evidence="3 4">
    <name type="scientific">Vescimonas coprocola</name>
    <dbReference type="NCBI Taxonomy" id="2714355"/>
    <lineage>
        <taxon>Bacteria</taxon>
        <taxon>Bacillati</taxon>
        <taxon>Bacillota</taxon>
        <taxon>Clostridia</taxon>
        <taxon>Eubacteriales</taxon>
        <taxon>Oscillospiraceae</taxon>
        <taxon>Vescimonas</taxon>
    </lineage>
</organism>
<reference evidence="3" key="1">
    <citation type="submission" date="2020-09" db="EMBL/GenBank/DDBJ databases">
        <title>New species isolated from human feces.</title>
        <authorList>
            <person name="Kitahara M."/>
            <person name="Shigeno Y."/>
            <person name="Shime M."/>
            <person name="Matsumoto Y."/>
            <person name="Nakamura S."/>
            <person name="Motooka D."/>
            <person name="Fukuoka S."/>
            <person name="Nishikawa H."/>
            <person name="Benno Y."/>
        </authorList>
    </citation>
    <scope>NUCLEOTIDE SEQUENCE</scope>
    <source>
        <strain evidence="3">MM50</strain>
    </source>
</reference>
<dbReference type="GO" id="GO:0005737">
    <property type="term" value="C:cytoplasm"/>
    <property type="evidence" value="ECO:0007669"/>
    <property type="project" value="TreeGrafter"/>
</dbReference>
<dbReference type="Proteomes" id="UP000681035">
    <property type="component" value="Chromosome"/>
</dbReference>
<protein>
    <submittedName>
        <fullName evidence="3">Hydroxypyruvate reductase</fullName>
    </submittedName>
</protein>
<dbReference type="Pfam" id="PF05161">
    <property type="entry name" value="MOFRL"/>
    <property type="match status" value="1"/>
</dbReference>
<dbReference type="Gene3D" id="3.40.1480.10">
    <property type="entry name" value="MOFRL domain"/>
    <property type="match status" value="1"/>
</dbReference>
<dbReference type="AlphaFoldDB" id="A0A810Q9F0"/>
<keyword evidence="4" id="KW-1185">Reference proteome</keyword>
<dbReference type="InterPro" id="IPR037035">
    <property type="entry name" value="GK-like_C_sf"/>
</dbReference>
<dbReference type="PANTHER" id="PTHR12227">
    <property type="entry name" value="GLYCERATE KINASE"/>
    <property type="match status" value="1"/>
</dbReference>
<evidence type="ECO:0000313" key="3">
    <source>
        <dbReference type="EMBL" id="BCK82151.1"/>
    </source>
</evidence>
<dbReference type="SUPFAM" id="SSF82544">
    <property type="entry name" value="GckA/TtuD-like"/>
    <property type="match status" value="1"/>
</dbReference>